<dbReference type="InterPro" id="IPR038695">
    <property type="entry name" value="Saro_0823-like_sf"/>
</dbReference>
<reference evidence="2 3" key="1">
    <citation type="journal article" date="2015" name="Genome Announc.">
        <title>Draft Genome Sequence of Cyanobacterium Hassallia byssoidea Strain VB512170, Isolated from Monuments in India.</title>
        <authorList>
            <person name="Singh D."/>
            <person name="Chandrababunaidu M.M."/>
            <person name="Panda A."/>
            <person name="Sen D."/>
            <person name="Bhattacharyya S."/>
            <person name="Adhikary S.P."/>
            <person name="Tripathy S."/>
        </authorList>
    </citation>
    <scope>NUCLEOTIDE SEQUENCE [LARGE SCALE GENOMIC DNA]</scope>
    <source>
        <strain evidence="2 3">VB512170</strain>
    </source>
</reference>
<dbReference type="Pfam" id="PF02643">
    <property type="entry name" value="DUF192"/>
    <property type="match status" value="1"/>
</dbReference>
<evidence type="ECO:0000256" key="1">
    <source>
        <dbReference type="SAM" id="Phobius"/>
    </source>
</evidence>
<dbReference type="Proteomes" id="UP000031549">
    <property type="component" value="Unassembled WGS sequence"/>
</dbReference>
<dbReference type="PANTHER" id="PTHR37953">
    <property type="entry name" value="UPF0127 PROTEIN MJ1496"/>
    <property type="match status" value="1"/>
</dbReference>
<dbReference type="AlphaFoldDB" id="A0A846H5H0"/>
<dbReference type="Gene3D" id="2.60.120.1140">
    <property type="entry name" value="Protein of unknown function DUF192"/>
    <property type="match status" value="1"/>
</dbReference>
<dbReference type="PANTHER" id="PTHR37953:SF1">
    <property type="entry name" value="UPF0127 PROTEIN MJ1496"/>
    <property type="match status" value="1"/>
</dbReference>
<organism evidence="2 3">
    <name type="scientific">Hassallia byssoidea VB512170</name>
    <dbReference type="NCBI Taxonomy" id="1304833"/>
    <lineage>
        <taxon>Bacteria</taxon>
        <taxon>Bacillati</taxon>
        <taxon>Cyanobacteriota</taxon>
        <taxon>Cyanophyceae</taxon>
        <taxon>Nostocales</taxon>
        <taxon>Tolypothrichaceae</taxon>
        <taxon>Hassallia</taxon>
    </lineage>
</organism>
<comment type="caution">
    <text evidence="2">The sequence shown here is derived from an EMBL/GenBank/DDBJ whole genome shotgun (WGS) entry which is preliminary data.</text>
</comment>
<evidence type="ECO:0000313" key="3">
    <source>
        <dbReference type="Proteomes" id="UP000031549"/>
    </source>
</evidence>
<name>A0A846H5H0_9CYAN</name>
<keyword evidence="1" id="KW-0812">Transmembrane</keyword>
<keyword evidence="1" id="KW-1133">Transmembrane helix</keyword>
<sequence>MQTTNHQTGKQAVFKNNIPIFLKTLNFIGPVAGIALAALPLALHFWSCQPQKLPISAIFKAKNQTIQLEVARREKELAYGLKFRSHIPQNHGMLFVINKPEEVKLWMKDTYVPLDMIFLKDGVVKNIVTNAPPCHKECQKYSSIHPINQVIELPAGSIKTLDLQVGKKIDLTFVK</sequence>
<feature type="transmembrane region" description="Helical" evidence="1">
    <location>
        <begin position="20"/>
        <end position="46"/>
    </location>
</feature>
<keyword evidence="3" id="KW-1185">Reference proteome</keyword>
<dbReference type="InterPro" id="IPR003795">
    <property type="entry name" value="DUF192"/>
</dbReference>
<dbReference type="RefSeq" id="WP_039744455.1">
    <property type="nucleotide sequence ID" value="NZ_JTCM02000005.1"/>
</dbReference>
<protein>
    <submittedName>
        <fullName evidence="2">DUF192 domain-containing protein</fullName>
    </submittedName>
</protein>
<proteinExistence type="predicted"/>
<gene>
    <name evidence="2" type="ORF">PI95_004420</name>
</gene>
<dbReference type="EMBL" id="JTCM02000005">
    <property type="protein sequence ID" value="NEU71839.1"/>
    <property type="molecule type" value="Genomic_DNA"/>
</dbReference>
<accession>A0A846H5H0</accession>
<evidence type="ECO:0000313" key="2">
    <source>
        <dbReference type="EMBL" id="NEU71839.1"/>
    </source>
</evidence>
<keyword evidence="1" id="KW-0472">Membrane</keyword>